<protein>
    <submittedName>
        <fullName evidence="1">Uncharacterized protein</fullName>
    </submittedName>
</protein>
<evidence type="ECO:0000313" key="1">
    <source>
        <dbReference type="EMBL" id="MFD2413273.1"/>
    </source>
</evidence>
<proteinExistence type="predicted"/>
<reference evidence="2" key="1">
    <citation type="journal article" date="2019" name="Int. J. Syst. Evol. Microbiol.">
        <title>The Global Catalogue of Microorganisms (GCM) 10K type strain sequencing project: providing services to taxonomists for standard genome sequencing and annotation.</title>
        <authorList>
            <consortium name="The Broad Institute Genomics Platform"/>
            <consortium name="The Broad Institute Genome Sequencing Center for Infectious Disease"/>
            <person name="Wu L."/>
            <person name="Ma J."/>
        </authorList>
    </citation>
    <scope>NUCLEOTIDE SEQUENCE [LARGE SCALE GENOMIC DNA]</scope>
    <source>
        <strain evidence="2">CCM 8725</strain>
    </source>
</reference>
<organism evidence="1 2">
    <name type="scientific">Paenibacillus rhizoplanae</name>
    <dbReference type="NCBI Taxonomy" id="1917181"/>
    <lineage>
        <taxon>Bacteria</taxon>
        <taxon>Bacillati</taxon>
        <taxon>Bacillota</taxon>
        <taxon>Bacilli</taxon>
        <taxon>Bacillales</taxon>
        <taxon>Paenibacillaceae</taxon>
        <taxon>Paenibacillus</taxon>
    </lineage>
</organism>
<accession>A0ABW5FE17</accession>
<sequence>MEFIKNIKLVTEILPSFNVRQLTFFTSLNYYIAQNIDYEYISYLEMVFIIEQKKMKQRLKVLMKFNNVSSLYVKNLGGNYNQILGFEIEDKTSSQWEKSGSYHVKDYEDGILDFYCETIEILTVNNETDF</sequence>
<comment type="caution">
    <text evidence="1">The sequence shown here is derived from an EMBL/GenBank/DDBJ whole genome shotgun (WGS) entry which is preliminary data.</text>
</comment>
<dbReference type="EMBL" id="JBHUKY010000062">
    <property type="protein sequence ID" value="MFD2413273.1"/>
    <property type="molecule type" value="Genomic_DNA"/>
</dbReference>
<name>A0ABW5FE17_9BACL</name>
<dbReference type="Proteomes" id="UP001597448">
    <property type="component" value="Unassembled WGS sequence"/>
</dbReference>
<evidence type="ECO:0000313" key="2">
    <source>
        <dbReference type="Proteomes" id="UP001597448"/>
    </source>
</evidence>
<dbReference type="RefSeq" id="WP_209993427.1">
    <property type="nucleotide sequence ID" value="NZ_JBHSVQ010000001.1"/>
</dbReference>
<keyword evidence="2" id="KW-1185">Reference proteome</keyword>
<gene>
    <name evidence="1" type="ORF">ACFSX3_25640</name>
</gene>